<feature type="domain" description="Beta-lactamase class A catalytic" evidence="1">
    <location>
        <begin position="24"/>
        <end position="235"/>
    </location>
</feature>
<dbReference type="InterPro" id="IPR045155">
    <property type="entry name" value="Beta-lactam_cat"/>
</dbReference>
<dbReference type="GO" id="GO:0030655">
    <property type="term" value="P:beta-lactam antibiotic catabolic process"/>
    <property type="evidence" value="ECO:0007669"/>
    <property type="project" value="InterPro"/>
</dbReference>
<accession>A0A5D4S1X4</accession>
<reference evidence="2 3" key="1">
    <citation type="submission" date="2019-08" db="EMBL/GenBank/DDBJ databases">
        <title>Bacillus genomes from the desert of Cuatro Cienegas, Coahuila.</title>
        <authorList>
            <person name="Olmedo-Alvarez G."/>
        </authorList>
    </citation>
    <scope>NUCLEOTIDE SEQUENCE [LARGE SCALE GENOMIC DNA]</scope>
    <source>
        <strain evidence="2 3">CH108_3D</strain>
    </source>
</reference>
<evidence type="ECO:0000259" key="1">
    <source>
        <dbReference type="Pfam" id="PF13354"/>
    </source>
</evidence>
<dbReference type="PANTHER" id="PTHR35333:SF3">
    <property type="entry name" value="BETA-LACTAMASE-TYPE TRANSPEPTIDASE FOLD CONTAINING PROTEIN"/>
    <property type="match status" value="1"/>
</dbReference>
<name>A0A5D4S1X4_9BACI</name>
<gene>
    <name evidence="2" type="ORF">FZC83_00425</name>
</gene>
<keyword evidence="2" id="KW-0378">Hydrolase</keyword>
<dbReference type="InterPro" id="IPR012338">
    <property type="entry name" value="Beta-lactam/transpept-like"/>
</dbReference>
<dbReference type="Gene3D" id="3.40.710.10">
    <property type="entry name" value="DD-peptidase/beta-lactamase superfamily"/>
    <property type="match status" value="1"/>
</dbReference>
<dbReference type="GO" id="GO:0008800">
    <property type="term" value="F:beta-lactamase activity"/>
    <property type="evidence" value="ECO:0007669"/>
    <property type="project" value="InterPro"/>
</dbReference>
<dbReference type="SUPFAM" id="SSF56601">
    <property type="entry name" value="beta-lactamase/transpeptidase-like"/>
    <property type="match status" value="1"/>
</dbReference>
<comment type="caution">
    <text evidence="2">The sequence shown here is derived from an EMBL/GenBank/DDBJ whole genome shotgun (WGS) entry which is preliminary data.</text>
</comment>
<organism evidence="2 3">
    <name type="scientific">Rossellomorea marisflavi</name>
    <dbReference type="NCBI Taxonomy" id="189381"/>
    <lineage>
        <taxon>Bacteria</taxon>
        <taxon>Bacillati</taxon>
        <taxon>Bacillota</taxon>
        <taxon>Bacilli</taxon>
        <taxon>Bacillales</taxon>
        <taxon>Bacillaceae</taxon>
        <taxon>Rossellomorea</taxon>
    </lineage>
</organism>
<protein>
    <submittedName>
        <fullName evidence="2">Serine hydrolase</fullName>
    </submittedName>
</protein>
<proteinExistence type="predicted"/>
<dbReference type="EMBL" id="VTEQ01000001">
    <property type="protein sequence ID" value="TYS56074.1"/>
    <property type="molecule type" value="Genomic_DNA"/>
</dbReference>
<dbReference type="PANTHER" id="PTHR35333">
    <property type="entry name" value="BETA-LACTAMASE"/>
    <property type="match status" value="1"/>
</dbReference>
<evidence type="ECO:0000313" key="3">
    <source>
        <dbReference type="Proteomes" id="UP000322997"/>
    </source>
</evidence>
<dbReference type="Pfam" id="PF13354">
    <property type="entry name" value="Beta-lactamase2"/>
    <property type="match status" value="1"/>
</dbReference>
<dbReference type="AlphaFoldDB" id="A0A5D4S1X4"/>
<dbReference type="InterPro" id="IPR000871">
    <property type="entry name" value="Beta-lactam_class-A"/>
</dbReference>
<dbReference type="Proteomes" id="UP000322997">
    <property type="component" value="Unassembled WGS sequence"/>
</dbReference>
<sequence length="262" mass="29366">MKTAGLKDLREDLMKIVHECPGSVSFTILSNDESLSWEENRRISSASLIKLPIMMAAFEQIQTGSLKGDAMVVLRHEDHVEGAGVLNGLHDGITLSIEDLLTLMITVSDNTATNRLIELIGKDSINRFCLSWKLKRTFLNRKMMDFRLLEMGQDNWTSSMDVVSCLRGINEGRFEEASRRKMLTMLSRQQFRDKLPALVGGDVKVFNKTGELPGVEHDCAILESTSGKIAYVAVLIDELQVPEDGRRAISRIGKLVYDYLTS</sequence>
<evidence type="ECO:0000313" key="2">
    <source>
        <dbReference type="EMBL" id="TYS56074.1"/>
    </source>
</evidence>
<dbReference type="GO" id="GO:0046677">
    <property type="term" value="P:response to antibiotic"/>
    <property type="evidence" value="ECO:0007669"/>
    <property type="project" value="InterPro"/>
</dbReference>